<organism evidence="2 3">
    <name type="scientific">Roseiterribacter gracilis</name>
    <dbReference type="NCBI Taxonomy" id="2812848"/>
    <lineage>
        <taxon>Bacteria</taxon>
        <taxon>Pseudomonadati</taxon>
        <taxon>Pseudomonadota</taxon>
        <taxon>Alphaproteobacteria</taxon>
        <taxon>Rhodospirillales</taxon>
        <taxon>Roseiterribacteraceae</taxon>
        <taxon>Roseiterribacter</taxon>
    </lineage>
</organism>
<dbReference type="InterPro" id="IPR009656">
    <property type="entry name" value="PHB_depo_C"/>
</dbReference>
<dbReference type="PIRSF" id="PIRSF020818">
    <property type="entry name" value="PHB_depoly_PhaZ"/>
    <property type="match status" value="1"/>
</dbReference>
<dbReference type="Pfam" id="PF06850">
    <property type="entry name" value="PHB_depo_C"/>
    <property type="match status" value="1"/>
</dbReference>
<dbReference type="InterPro" id="IPR029058">
    <property type="entry name" value="AB_hydrolase_fold"/>
</dbReference>
<dbReference type="PANTHER" id="PTHR36837:SF4">
    <property type="entry name" value="BLR0908 PROTEIN"/>
    <property type="match status" value="1"/>
</dbReference>
<accession>A0A8S8XGV5</accession>
<evidence type="ECO:0000313" key="3">
    <source>
        <dbReference type="Proteomes" id="UP000681075"/>
    </source>
</evidence>
<gene>
    <name evidence="2" type="ORF">TMPK1_26020</name>
</gene>
<dbReference type="Proteomes" id="UP000681075">
    <property type="component" value="Unassembled WGS sequence"/>
</dbReference>
<dbReference type="RefSeq" id="WP_420243465.1">
    <property type="nucleotide sequence ID" value="NZ_BOPV01000001.1"/>
</dbReference>
<dbReference type="SUPFAM" id="SSF53474">
    <property type="entry name" value="alpha/beta-Hydrolases"/>
    <property type="match status" value="1"/>
</dbReference>
<evidence type="ECO:0000313" key="2">
    <source>
        <dbReference type="EMBL" id="GIL40365.1"/>
    </source>
</evidence>
<protein>
    <submittedName>
        <fullName evidence="2">Esterase</fullName>
    </submittedName>
</protein>
<dbReference type="PANTHER" id="PTHR36837">
    <property type="entry name" value="POLY(3-HYDROXYALKANOATE) POLYMERASE SUBUNIT PHAC"/>
    <property type="match status" value="1"/>
</dbReference>
<dbReference type="NCBIfam" id="TIGR01849">
    <property type="entry name" value="PHB_depoly_PhaZ"/>
    <property type="match status" value="1"/>
</dbReference>
<feature type="domain" description="PHB de-polymerase C-terminal" evidence="1">
    <location>
        <begin position="203"/>
        <end position="404"/>
    </location>
</feature>
<comment type="caution">
    <text evidence="2">The sequence shown here is derived from an EMBL/GenBank/DDBJ whole genome shotgun (WGS) entry which is preliminary data.</text>
</comment>
<evidence type="ECO:0000259" key="1">
    <source>
        <dbReference type="Pfam" id="PF06850"/>
    </source>
</evidence>
<reference evidence="2" key="1">
    <citation type="submission" date="2021-02" db="EMBL/GenBank/DDBJ databases">
        <title>Genome sequence of Rhodospirillales sp. strain TMPK1 isolated from soil.</title>
        <authorList>
            <person name="Nakai R."/>
            <person name="Kusada H."/>
            <person name="Tamaki H."/>
        </authorList>
    </citation>
    <scope>NUCLEOTIDE SEQUENCE</scope>
    <source>
        <strain evidence="2">TMPK1</strain>
    </source>
</reference>
<proteinExistence type="predicted"/>
<keyword evidence="3" id="KW-1185">Reference proteome</keyword>
<sequence>MLYTLYEWNRAAMLPVRMLAGAANIAFQNPFAPVSYTQFGRSVVAASEVLERVTRRFEKPEWGLDVTLIGGEPVPVTIETVDQTPFCNLLHFSRDTDRNDPKVLLVAPISGHHATLLRGTVEALLPHHDVYVTDWIDARQVPLANGAFDLDDYVHYLIRFLKLLGADTHVIAVCQPAVPVMAAVSLLASAGDAVQPRTMTLMGGPIDTRRAPTAVTRLAETRPIEWFEHSVISPVPMMYPGALRNVYPGFVQLTGFMQMNLDRHVGAHVKLFQHLVRGDDESADAHRKFYDEYLSVMDLTAEFYLQTVETVFQRHDLPNGTMKVRGVPVVPGDVQRTALLTIEGELDDISAPGQTLAAHDLLTGLPAEKKKAHLQLGVGHYGIFNGRRWRESILPVVRSWIRQHDAGRTEVPPQDLVTKTAEKLAA</sequence>
<dbReference type="EMBL" id="BOPV01000001">
    <property type="protein sequence ID" value="GIL40365.1"/>
    <property type="molecule type" value="Genomic_DNA"/>
</dbReference>
<name>A0A8S8XGV5_9PROT</name>
<dbReference type="InterPro" id="IPR051321">
    <property type="entry name" value="PHA/PHB_synthase"/>
</dbReference>
<dbReference type="AlphaFoldDB" id="A0A8S8XGV5"/>
<dbReference type="InterPro" id="IPR010915">
    <property type="entry name" value="PHB_depoly_PhaZ"/>
</dbReference>